<organism evidence="2 3">
    <name type="scientific">Algoriphagus hitonicola</name>
    <dbReference type="NCBI Taxonomy" id="435880"/>
    <lineage>
        <taxon>Bacteria</taxon>
        <taxon>Pseudomonadati</taxon>
        <taxon>Bacteroidota</taxon>
        <taxon>Cytophagia</taxon>
        <taxon>Cytophagales</taxon>
        <taxon>Cyclobacteriaceae</taxon>
        <taxon>Algoriphagus</taxon>
    </lineage>
</organism>
<dbReference type="RefSeq" id="WP_092788767.1">
    <property type="nucleotide sequence ID" value="NZ_FOPC01000002.1"/>
</dbReference>
<dbReference type="EMBL" id="FOPC01000002">
    <property type="protein sequence ID" value="SFG20731.1"/>
    <property type="molecule type" value="Genomic_DNA"/>
</dbReference>
<name>A0A1I2Q532_9BACT</name>
<dbReference type="OrthoDB" id="826108at2"/>
<evidence type="ECO:0000313" key="2">
    <source>
        <dbReference type="EMBL" id="SFG20731.1"/>
    </source>
</evidence>
<keyword evidence="1" id="KW-0732">Signal</keyword>
<feature type="chain" id="PRO_5011675898" evidence="1">
    <location>
        <begin position="20"/>
        <end position="174"/>
    </location>
</feature>
<accession>A0A1I2Q532</accession>
<reference evidence="3" key="1">
    <citation type="submission" date="2016-10" db="EMBL/GenBank/DDBJ databases">
        <authorList>
            <person name="Varghese N."/>
            <person name="Submissions S."/>
        </authorList>
    </citation>
    <scope>NUCLEOTIDE SEQUENCE [LARGE SCALE GENOMIC DNA]</scope>
    <source>
        <strain evidence="3">DSM 19315</strain>
    </source>
</reference>
<dbReference type="Proteomes" id="UP000199642">
    <property type="component" value="Unassembled WGS sequence"/>
</dbReference>
<feature type="signal peptide" evidence="1">
    <location>
        <begin position="1"/>
        <end position="19"/>
    </location>
</feature>
<dbReference type="STRING" id="435880.SAMN04487988_10226"/>
<gene>
    <name evidence="2" type="ORF">SAMN04487988_10226</name>
</gene>
<evidence type="ECO:0000313" key="3">
    <source>
        <dbReference type="Proteomes" id="UP000199642"/>
    </source>
</evidence>
<protein>
    <submittedName>
        <fullName evidence="2">Uncharacterized protein</fullName>
    </submittedName>
</protein>
<sequence length="174" mass="20281">MNKLLAYFFLIWLVLSCHSAPEQMIFPENLEIIHQGNPPCPDCEEKAVFYLNIAERSTYLFTDNIVNWKDFAASYPNLSVSVYLGGEGKDGKNSPEQISSFFKKRDFPYPVYLDPENEFFEVNQLDYIDLDNKFVLHFLVEGNRILELYNFGMPNDRASQLEEHFGMKPIESEE</sequence>
<dbReference type="PROSITE" id="PS51257">
    <property type="entry name" value="PROKAR_LIPOPROTEIN"/>
    <property type="match status" value="1"/>
</dbReference>
<evidence type="ECO:0000256" key="1">
    <source>
        <dbReference type="SAM" id="SignalP"/>
    </source>
</evidence>
<keyword evidence="3" id="KW-1185">Reference proteome</keyword>
<dbReference type="AlphaFoldDB" id="A0A1I2Q532"/>
<proteinExistence type="predicted"/>